<dbReference type="PANTHER" id="PTHR45641:SF19">
    <property type="entry name" value="NEPHROCYSTIN-3"/>
    <property type="match status" value="1"/>
</dbReference>
<dbReference type="InterPro" id="IPR011990">
    <property type="entry name" value="TPR-like_helical_dom_sf"/>
</dbReference>
<keyword evidence="1" id="KW-0677">Repeat</keyword>
<dbReference type="SUPFAM" id="SSF48452">
    <property type="entry name" value="TPR-like"/>
    <property type="match status" value="2"/>
</dbReference>
<dbReference type="PROSITE" id="PS50005">
    <property type="entry name" value="TPR"/>
    <property type="match status" value="3"/>
</dbReference>
<sequence length="748" mass="82054">MATQEELPGIDSRGVSAAFLKRFLNGLKAQQGASKFAELTTRDARDLVVLPRTKARQCAYVELVADESPSDVGPANIFVSHAWRYKIADVLGALIQYAEDRPDEQFFFWFDLFFNNQNILANLPQEWWSTTFKDSIAAIGHVVLVLTPWSDPIPLTRAWCLWEIFCSLSQEDVQLTILLPHEERKALVATILEDSDAVTDTMVRVQAEKAEAWSAADKEMIFKAIEDNVGFQTLNEKVKDQMRAWCLDTLVQHIDDAYAQLESRPWIGAATSTAAEPPVIRGQTAKEEADTFAALCFQAGTTLQKFGRADDAIRLLTMAFKLETATGHPNAAGSLHQLAMVYGDTGEYQTAVSMYTCSLKMKEQQFGPDSEHLASSHNNLGDLYRRLGDHDQAIMHNTRAVEIMKAARGEQHESLAQPLFNLGIVHQFVGNYTLARKNFEETVGVMLETRGEHHPLTAFSYDGLGCSLRRLGEYEASRTAHEKAISVLLVTLGREHKRTAEAYTNLGNVCQAMGDKEAAMQHMATAVEISSSVLGRDNTTTGVCVVNLAGAHEALGEADKAAELYREALAVFEKHLGPRHEHTASVHRNLGDLYAQARENDKALQHYNTALDIALGSVGEEHPTTALTLYNMGSLHDVMGQKRQAVGMMERALAGMMASAGPNHPHTQHIQAKLAEAREGLEQQQEQQQESEGEGEGSGDGGRACGEGDKGEESVGDDGDNADANADDDDDGSVEEVARALGQYALIL</sequence>
<evidence type="ECO:0000256" key="1">
    <source>
        <dbReference type="ARBA" id="ARBA00022737"/>
    </source>
</evidence>
<dbReference type="EMBL" id="GL832975">
    <property type="protein sequence ID" value="EGD76734.1"/>
    <property type="molecule type" value="Genomic_DNA"/>
</dbReference>
<dbReference type="PANTHER" id="PTHR45641">
    <property type="entry name" value="TETRATRICOPEPTIDE REPEAT PROTEIN (AFU_ORTHOLOGUE AFUA_6G03870)"/>
    <property type="match status" value="1"/>
</dbReference>
<feature type="repeat" description="TPR" evidence="3">
    <location>
        <begin position="500"/>
        <end position="533"/>
    </location>
</feature>
<accession>F2UHY5</accession>
<dbReference type="eggNOG" id="KOG1840">
    <property type="taxonomic scope" value="Eukaryota"/>
</dbReference>
<evidence type="ECO:0000256" key="3">
    <source>
        <dbReference type="PROSITE-ProRule" id="PRU00339"/>
    </source>
</evidence>
<evidence type="ECO:0000256" key="2">
    <source>
        <dbReference type="ARBA" id="ARBA00022803"/>
    </source>
</evidence>
<gene>
    <name evidence="5" type="ORF">PTSG_08085</name>
</gene>
<evidence type="ECO:0000313" key="5">
    <source>
        <dbReference type="EMBL" id="EGD76734.1"/>
    </source>
</evidence>
<dbReference type="Pfam" id="PF13424">
    <property type="entry name" value="TPR_12"/>
    <property type="match status" value="3"/>
</dbReference>
<feature type="repeat" description="TPR" evidence="3">
    <location>
        <begin position="374"/>
        <end position="407"/>
    </location>
</feature>
<dbReference type="OrthoDB" id="626167at2759"/>
<reference evidence="5" key="1">
    <citation type="submission" date="2009-08" db="EMBL/GenBank/DDBJ databases">
        <title>Annotation of Salpingoeca rosetta.</title>
        <authorList>
            <consortium name="The Broad Institute Genome Sequencing Platform"/>
            <person name="Russ C."/>
            <person name="Cuomo C."/>
            <person name="Burger G."/>
            <person name="Gray M.W."/>
            <person name="Holland P.W.H."/>
            <person name="King N."/>
            <person name="Lang F.B.F."/>
            <person name="Roger A.J."/>
            <person name="Ruiz-Trillo I."/>
            <person name="Young S.K."/>
            <person name="Zeng Q."/>
            <person name="Gargeya S."/>
            <person name="Alvarado L."/>
            <person name="Berlin A."/>
            <person name="Chapman S.B."/>
            <person name="Chen Z."/>
            <person name="Freedman E."/>
            <person name="Gellesch M."/>
            <person name="Goldberg J."/>
            <person name="Griggs A."/>
            <person name="Gujja S."/>
            <person name="Heilman E."/>
            <person name="Heiman D."/>
            <person name="Howarth C."/>
            <person name="Mehta T."/>
            <person name="Neiman D."/>
            <person name="Pearson M."/>
            <person name="Roberts A."/>
            <person name="Saif S."/>
            <person name="Shea T."/>
            <person name="Shenoy N."/>
            <person name="Sisk P."/>
            <person name="Stolte C."/>
            <person name="Sykes S."/>
            <person name="White J."/>
            <person name="Yandava C."/>
            <person name="Haas B."/>
            <person name="Nusbaum C."/>
            <person name="Birren B."/>
        </authorList>
    </citation>
    <scope>NUCLEOTIDE SEQUENCE [LARGE SCALE GENOMIC DNA]</scope>
    <source>
        <strain evidence="5">ATCC 50818</strain>
    </source>
</reference>
<proteinExistence type="predicted"/>
<keyword evidence="6" id="KW-1185">Reference proteome</keyword>
<dbReference type="AlphaFoldDB" id="F2UHY5"/>
<dbReference type="InterPro" id="IPR019734">
    <property type="entry name" value="TPR_rpt"/>
</dbReference>
<dbReference type="Gene3D" id="1.25.40.10">
    <property type="entry name" value="Tetratricopeptide repeat domain"/>
    <property type="match status" value="4"/>
</dbReference>
<dbReference type="Proteomes" id="UP000007799">
    <property type="component" value="Unassembled WGS sequence"/>
</dbReference>
<dbReference type="RefSeq" id="XP_004991106.1">
    <property type="nucleotide sequence ID" value="XM_004991049.1"/>
</dbReference>
<evidence type="ECO:0000313" key="6">
    <source>
        <dbReference type="Proteomes" id="UP000007799"/>
    </source>
</evidence>
<dbReference type="InParanoid" id="F2UHY5"/>
<evidence type="ECO:0000256" key="4">
    <source>
        <dbReference type="SAM" id="MobiDB-lite"/>
    </source>
</evidence>
<dbReference type="Pfam" id="PF13374">
    <property type="entry name" value="TPR_10"/>
    <property type="match status" value="1"/>
</dbReference>
<feature type="repeat" description="TPR" evidence="3">
    <location>
        <begin position="584"/>
        <end position="617"/>
    </location>
</feature>
<protein>
    <submittedName>
        <fullName evidence="5">Uncharacterized protein</fullName>
    </submittedName>
</protein>
<feature type="region of interest" description="Disordered" evidence="4">
    <location>
        <begin position="678"/>
        <end position="737"/>
    </location>
</feature>
<organism evidence="6">
    <name type="scientific">Salpingoeca rosetta (strain ATCC 50818 / BSB-021)</name>
    <dbReference type="NCBI Taxonomy" id="946362"/>
    <lineage>
        <taxon>Eukaryota</taxon>
        <taxon>Choanoflagellata</taxon>
        <taxon>Craspedida</taxon>
        <taxon>Salpingoecidae</taxon>
        <taxon>Salpingoeca</taxon>
    </lineage>
</organism>
<feature type="compositionally biased region" description="Acidic residues" evidence="4">
    <location>
        <begin position="714"/>
        <end position="734"/>
    </location>
</feature>
<keyword evidence="2 3" id="KW-0802">TPR repeat</keyword>
<name>F2UHY5_SALR5</name>
<dbReference type="GeneID" id="16071668"/>
<dbReference type="SMART" id="SM00028">
    <property type="entry name" value="TPR"/>
    <property type="match status" value="8"/>
</dbReference>
<dbReference type="KEGG" id="sre:PTSG_08085"/>
<dbReference type="STRING" id="946362.F2UHY5"/>